<dbReference type="InterPro" id="IPR023538">
    <property type="entry name" value="RNP1"/>
</dbReference>
<keyword evidence="3 6" id="KW-0540">Nuclease</keyword>
<evidence type="ECO:0000256" key="6">
    <source>
        <dbReference type="HAMAP-Rule" id="MF_00754"/>
    </source>
</evidence>
<dbReference type="InterPro" id="IPR002730">
    <property type="entry name" value="Rpp29/RNP1"/>
</dbReference>
<feature type="region of interest" description="Disordered" evidence="7">
    <location>
        <begin position="45"/>
        <end position="139"/>
    </location>
</feature>
<dbReference type="Pfam" id="PF01868">
    <property type="entry name" value="RNase_P-MRP_p29"/>
    <property type="match status" value="1"/>
</dbReference>
<keyword evidence="1 6" id="KW-0963">Cytoplasm</keyword>
<comment type="catalytic activity">
    <reaction evidence="6">
        <text>Endonucleolytic cleavage of RNA, removing 5'-extranucleotides from tRNA precursor.</text>
        <dbReference type="EC" id="3.1.26.5"/>
    </reaction>
</comment>
<dbReference type="EC" id="3.1.26.5" evidence="6"/>
<keyword evidence="4 6" id="KW-0255">Endonuclease</keyword>
<dbReference type="GO" id="GO:0003723">
    <property type="term" value="F:RNA binding"/>
    <property type="evidence" value="ECO:0007669"/>
    <property type="project" value="InterPro"/>
</dbReference>
<dbReference type="HAMAP" id="MF_00754">
    <property type="entry name" value="RNase_P_1"/>
    <property type="match status" value="1"/>
</dbReference>
<sequence>MLTPETLTRHELVGLPVRVADARNADSVGLAGRVVDESQRTLSVRTASGDKRVPKSGTTFEFGIVDRPRVGPSGDARSRSATPDDAPTDEAAGDRKVPGSTFELGPDTAGVRPRQSRPSDPAAAGESPAGDGAASRSLGECEDVVYVTVDGDTLLSRPAERTERGVSVWR</sequence>
<dbReference type="SMART" id="SM00538">
    <property type="entry name" value="POP4"/>
    <property type="match status" value="1"/>
</dbReference>
<evidence type="ECO:0000256" key="4">
    <source>
        <dbReference type="ARBA" id="ARBA00022759"/>
    </source>
</evidence>
<keyword evidence="9" id="KW-1185">Reference proteome</keyword>
<dbReference type="RefSeq" id="WP_021074752.1">
    <property type="nucleotide sequence ID" value="NZ_FNPC01000010.1"/>
</dbReference>
<protein>
    <recommendedName>
        <fullName evidence="6">Ribonuclease P protein component 1</fullName>
        <shortName evidence="6">RNase P component 1</shortName>
        <ecNumber evidence="6">3.1.26.5</ecNumber>
    </recommendedName>
    <alternativeName>
        <fullName evidence="6">Rpp29</fullName>
    </alternativeName>
</protein>
<keyword evidence="2 6" id="KW-0819">tRNA processing</keyword>
<gene>
    <name evidence="6" type="primary">rnp1</name>
    <name evidence="8" type="ORF">SAMN05216564_11075</name>
</gene>
<dbReference type="AlphaFoldDB" id="A0A1H3MTK8"/>
<evidence type="ECO:0000256" key="1">
    <source>
        <dbReference type="ARBA" id="ARBA00022490"/>
    </source>
</evidence>
<comment type="function">
    <text evidence="6">Part of ribonuclease P, a protein complex that generates mature tRNA molecules by cleaving their 5'-ends.</text>
</comment>
<dbReference type="InterPro" id="IPR023534">
    <property type="entry name" value="Rof/RNase_P-like"/>
</dbReference>
<dbReference type="GeneID" id="43838140"/>
<organism evidence="8 9">
    <name type="scientific">Halopenitus persicus</name>
    <dbReference type="NCBI Taxonomy" id="1048396"/>
    <lineage>
        <taxon>Archaea</taxon>
        <taxon>Methanobacteriati</taxon>
        <taxon>Methanobacteriota</taxon>
        <taxon>Stenosarchaea group</taxon>
        <taxon>Halobacteria</taxon>
        <taxon>Halobacteriales</taxon>
        <taxon>Haloferacaceae</taxon>
        <taxon>Halopenitus</taxon>
    </lineage>
</organism>
<comment type="subunit">
    <text evidence="6">Consists of a catalytic RNA component and at least 4-5 protein subunits.</text>
</comment>
<comment type="subcellular location">
    <subcellularLocation>
        <location evidence="6">Cytoplasm</location>
    </subcellularLocation>
</comment>
<evidence type="ECO:0000256" key="2">
    <source>
        <dbReference type="ARBA" id="ARBA00022694"/>
    </source>
</evidence>
<dbReference type="InterPro" id="IPR036980">
    <property type="entry name" value="RNase_P/MRP_Rpp29_sf"/>
</dbReference>
<accession>A0A1H3MTK8</accession>
<evidence type="ECO:0000256" key="5">
    <source>
        <dbReference type="ARBA" id="ARBA00022801"/>
    </source>
</evidence>
<dbReference type="GO" id="GO:0004526">
    <property type="term" value="F:ribonuclease P activity"/>
    <property type="evidence" value="ECO:0007669"/>
    <property type="project" value="UniProtKB-UniRule"/>
</dbReference>
<evidence type="ECO:0000313" key="9">
    <source>
        <dbReference type="Proteomes" id="UP000199079"/>
    </source>
</evidence>
<reference evidence="9" key="1">
    <citation type="submission" date="2016-10" db="EMBL/GenBank/DDBJ databases">
        <authorList>
            <person name="Varghese N."/>
            <person name="Submissions S."/>
        </authorList>
    </citation>
    <scope>NUCLEOTIDE SEQUENCE [LARGE SCALE GENOMIC DNA]</scope>
    <source>
        <strain evidence="9">DC30,IBRC 10041,KCTC 4046</strain>
    </source>
</reference>
<dbReference type="GO" id="GO:0001682">
    <property type="term" value="P:tRNA 5'-leader removal"/>
    <property type="evidence" value="ECO:0007669"/>
    <property type="project" value="UniProtKB-UniRule"/>
</dbReference>
<dbReference type="EMBL" id="FNPC01000010">
    <property type="protein sequence ID" value="SDY79790.1"/>
    <property type="molecule type" value="Genomic_DNA"/>
</dbReference>
<comment type="similarity">
    <text evidence="6">Belongs to the eukaryotic/archaeal RNase P protein component 1 family.</text>
</comment>
<keyword evidence="5 6" id="KW-0378">Hydrolase</keyword>
<dbReference type="OrthoDB" id="39019at2157"/>
<dbReference type="Gene3D" id="2.30.30.210">
    <property type="entry name" value="Ribonuclease P/MRP, subunit p29"/>
    <property type="match status" value="1"/>
</dbReference>
<evidence type="ECO:0000313" key="8">
    <source>
        <dbReference type="EMBL" id="SDY79790.1"/>
    </source>
</evidence>
<name>A0A1H3MTK8_9EURY</name>
<evidence type="ECO:0000256" key="3">
    <source>
        <dbReference type="ARBA" id="ARBA00022722"/>
    </source>
</evidence>
<evidence type="ECO:0000256" key="7">
    <source>
        <dbReference type="SAM" id="MobiDB-lite"/>
    </source>
</evidence>
<dbReference type="SUPFAM" id="SSF101744">
    <property type="entry name" value="Rof/RNase P subunit-like"/>
    <property type="match status" value="1"/>
</dbReference>
<dbReference type="GO" id="GO:0005737">
    <property type="term" value="C:cytoplasm"/>
    <property type="evidence" value="ECO:0007669"/>
    <property type="project" value="UniProtKB-SubCell"/>
</dbReference>
<dbReference type="Proteomes" id="UP000199079">
    <property type="component" value="Unassembled WGS sequence"/>
</dbReference>
<proteinExistence type="inferred from homology"/>
<dbReference type="GO" id="GO:0030677">
    <property type="term" value="C:ribonuclease P complex"/>
    <property type="evidence" value="ECO:0007669"/>
    <property type="project" value="UniProtKB-UniRule"/>
</dbReference>